<gene>
    <name evidence="1" type="ORF">Acor_70700</name>
</gene>
<sequence>MSEEKLTYRQAAALLVLRELGTTLAHAELRDEWGLDLDAKNREGLVDSKLIESETKARRALWYTITSAGEDRAIEEVRKGVPVTSRTGKALALLYLRSLVAPKATVPVVEEPVQAPVTTVSPEEVEGRIREAYAKITPGVGQWVSMTKLRALLTDIDRDLQDDVLRTMMLAGRVDIVPVSISGDLKPEDHAAAIIIGSTPNHQFRVGV</sequence>
<organism evidence="1 2">
    <name type="scientific">Acrocarpospora corrugata</name>
    <dbReference type="NCBI Taxonomy" id="35763"/>
    <lineage>
        <taxon>Bacteria</taxon>
        <taxon>Bacillati</taxon>
        <taxon>Actinomycetota</taxon>
        <taxon>Actinomycetes</taxon>
        <taxon>Streptosporangiales</taxon>
        <taxon>Streptosporangiaceae</taxon>
        <taxon>Acrocarpospora</taxon>
    </lineage>
</organism>
<dbReference type="EMBL" id="BLAD01000091">
    <property type="protein sequence ID" value="GES05002.1"/>
    <property type="molecule type" value="Genomic_DNA"/>
</dbReference>
<dbReference type="RefSeq" id="WP_155341052.1">
    <property type="nucleotide sequence ID" value="NZ_BAAABN010000008.1"/>
</dbReference>
<comment type="caution">
    <text evidence="1">The sequence shown here is derived from an EMBL/GenBank/DDBJ whole genome shotgun (WGS) entry which is preliminary data.</text>
</comment>
<dbReference type="OrthoDB" id="3822696at2"/>
<evidence type="ECO:0000313" key="1">
    <source>
        <dbReference type="EMBL" id="GES05002.1"/>
    </source>
</evidence>
<proteinExistence type="predicted"/>
<keyword evidence="2" id="KW-1185">Reference proteome</keyword>
<name>A0A5M3WAF7_9ACTN</name>
<evidence type="ECO:0000313" key="2">
    <source>
        <dbReference type="Proteomes" id="UP000334990"/>
    </source>
</evidence>
<reference evidence="1 2" key="1">
    <citation type="submission" date="2019-10" db="EMBL/GenBank/DDBJ databases">
        <title>Whole genome shotgun sequence of Acrocarpospora corrugata NBRC 13972.</title>
        <authorList>
            <person name="Ichikawa N."/>
            <person name="Kimura A."/>
            <person name="Kitahashi Y."/>
            <person name="Komaki H."/>
            <person name="Oguchi A."/>
        </authorList>
    </citation>
    <scope>NUCLEOTIDE SEQUENCE [LARGE SCALE GENOMIC DNA]</scope>
    <source>
        <strain evidence="1 2">NBRC 13972</strain>
    </source>
</reference>
<protein>
    <submittedName>
        <fullName evidence="1">Uncharacterized protein</fullName>
    </submittedName>
</protein>
<accession>A0A5M3WAF7</accession>
<dbReference type="Proteomes" id="UP000334990">
    <property type="component" value="Unassembled WGS sequence"/>
</dbReference>
<dbReference type="AlphaFoldDB" id="A0A5M3WAF7"/>